<dbReference type="RefSeq" id="WP_126702302.1">
    <property type="nucleotide sequence ID" value="NZ_RWKW01000113.1"/>
</dbReference>
<evidence type="ECO:0000313" key="4">
    <source>
        <dbReference type="Proteomes" id="UP000278398"/>
    </source>
</evidence>
<keyword evidence="4" id="KW-1185">Reference proteome</keyword>
<comment type="caution">
    <text evidence="3">The sequence shown here is derived from an EMBL/GenBank/DDBJ whole genome shotgun (WGS) entry which is preliminary data.</text>
</comment>
<keyword evidence="1" id="KW-0472">Membrane</keyword>
<proteinExistence type="predicted"/>
<dbReference type="PANTHER" id="PTHR40547">
    <property type="entry name" value="SLL0298 PROTEIN"/>
    <property type="match status" value="1"/>
</dbReference>
<name>A0A3R9ZLW0_9HYPH</name>
<keyword evidence="1" id="KW-1133">Transmembrane helix</keyword>
<feature type="transmembrane region" description="Helical" evidence="1">
    <location>
        <begin position="66"/>
        <end position="90"/>
    </location>
</feature>
<dbReference type="AlphaFoldDB" id="A0A3R9ZLW0"/>
<keyword evidence="1" id="KW-0812">Transmembrane</keyword>
<dbReference type="EMBL" id="RWKW01000113">
    <property type="protein sequence ID" value="RST82813.1"/>
    <property type="molecule type" value="Genomic_DNA"/>
</dbReference>
<feature type="domain" description="DUF2062" evidence="2">
    <location>
        <begin position="27"/>
        <end position="173"/>
    </location>
</feature>
<dbReference type="Pfam" id="PF09835">
    <property type="entry name" value="DUF2062"/>
    <property type="match status" value="1"/>
</dbReference>
<reference evidence="3 4" key="1">
    <citation type="submission" date="2018-12" db="EMBL/GenBank/DDBJ databases">
        <title>Mesorhizobium carbonis sp. nov., isolated from coal mine water.</title>
        <authorList>
            <person name="Xin W."/>
            <person name="Xu Z."/>
            <person name="Xiang F."/>
            <person name="Zhang J."/>
            <person name="Xi L."/>
            <person name="Liu J."/>
        </authorList>
    </citation>
    <scope>NUCLEOTIDE SEQUENCE [LARGE SCALE GENOMIC DNA]</scope>
    <source>
        <strain evidence="3 4">B2.3</strain>
    </source>
</reference>
<dbReference type="PANTHER" id="PTHR40547:SF1">
    <property type="entry name" value="SLL0298 PROTEIN"/>
    <property type="match status" value="1"/>
</dbReference>
<dbReference type="InterPro" id="IPR018639">
    <property type="entry name" value="DUF2062"/>
</dbReference>
<organism evidence="3 4">
    <name type="scientific">Aquibium carbonis</name>
    <dbReference type="NCBI Taxonomy" id="2495581"/>
    <lineage>
        <taxon>Bacteria</taxon>
        <taxon>Pseudomonadati</taxon>
        <taxon>Pseudomonadota</taxon>
        <taxon>Alphaproteobacteria</taxon>
        <taxon>Hyphomicrobiales</taxon>
        <taxon>Phyllobacteriaceae</taxon>
        <taxon>Aquibium</taxon>
    </lineage>
</organism>
<evidence type="ECO:0000313" key="3">
    <source>
        <dbReference type="EMBL" id="RST82813.1"/>
    </source>
</evidence>
<dbReference type="OrthoDB" id="7360463at2"/>
<gene>
    <name evidence="3" type="ORF">EJC49_23160</name>
</gene>
<evidence type="ECO:0000256" key="1">
    <source>
        <dbReference type="SAM" id="Phobius"/>
    </source>
</evidence>
<sequence length="197" mass="21965">MLFRRRKPADILERMRTMLWPRRSFWRSAQYFTKRVLRLTATPHAIAAGVAAGVFASFLPFIGFHFLLAAAVAWLLAGNLIASALGTAIGNPITFPLIWASSYKLGCAILGSSATHGNAPIQLGKLWERLEFNQLWEPLLKPMTVGGIPIGLAFAITFYVVTRWAVAGFRRQRQNRLLEKARRRAEAQAQTLATDSI</sequence>
<evidence type="ECO:0000259" key="2">
    <source>
        <dbReference type="Pfam" id="PF09835"/>
    </source>
</evidence>
<dbReference type="Proteomes" id="UP000278398">
    <property type="component" value="Unassembled WGS sequence"/>
</dbReference>
<protein>
    <submittedName>
        <fullName evidence="3">DUF2062 domain-containing protein</fullName>
    </submittedName>
</protein>
<feature type="transmembrane region" description="Helical" evidence="1">
    <location>
        <begin position="143"/>
        <end position="166"/>
    </location>
</feature>
<accession>A0A3R9ZLW0</accession>